<dbReference type="Proteomes" id="UP000076503">
    <property type="component" value="Unassembled WGS sequence"/>
</dbReference>
<evidence type="ECO:0008006" key="4">
    <source>
        <dbReference type="Google" id="ProtNLM"/>
    </source>
</evidence>
<dbReference type="Pfam" id="PF17963">
    <property type="entry name" value="Big_9"/>
    <property type="match status" value="1"/>
</dbReference>
<feature type="region of interest" description="Disordered" evidence="1">
    <location>
        <begin position="590"/>
        <end position="610"/>
    </location>
</feature>
<comment type="caution">
    <text evidence="2">The sequence shown here is derived from an EMBL/GenBank/DDBJ whole genome shotgun (WGS) entry which is preliminary data.</text>
</comment>
<dbReference type="EMBL" id="AUXZ01000130">
    <property type="protein sequence ID" value="KZN45254.1"/>
    <property type="molecule type" value="Genomic_DNA"/>
</dbReference>
<evidence type="ECO:0000313" key="2">
    <source>
        <dbReference type="EMBL" id="KZN45254.1"/>
    </source>
</evidence>
<dbReference type="OrthoDB" id="6307349at2"/>
<evidence type="ECO:0000313" key="3">
    <source>
        <dbReference type="Proteomes" id="UP000076503"/>
    </source>
</evidence>
<sequence>MTLQTNGPISLKNIGDEYRDSQPHELGYFSEHVDKVPGDTLAISEFYGKSAQTIRLVDKTFQVYTQRTAIIPIANILEGSFDEYSNGQDPIRLIAAQNPQFGTVLIRGANIEFTSNSGIGSAARFDFVVENSIGIRKTHFVTMSVVAVPPIVCNPDTLSLQQGESVFISKQQLIANDEDGSGTGLSLIGVSNAQGGTVSLSGDTITFLSTGLAEQPAQFNYRVRNGHSVEQTGTVYINITPLPELESYIYRTQQQSDDARQSYSPPTMQDIFNNWARFNGNEYFLNKQDAEARNSANAKAWFYRASTDSVVMPLNVSPSNGFVSSEKVDNYTLEATLSSDNSDNDTIGVVAAFVREGNTNYVLTIVLNTGGTAPASTGCGVYFGYAGVGSGSDKLLGQYNIGTGGGWNNKRVRVKVQRQDDIFKFYVTPWNQTGNFQSASEIIVDLNNDTDLHRFKGKQSYGYITYSQPNSTYLDTDLRGGLDVSRIYDAQNNFVWEYVNGSWQKVSGSIQSHLGYIRKVFNPQSQERFLISQSTVSYLGNLVENSAWNSTKLLDESQNILAEQALSQNGAPAGRRMLALYTKGKEEKNYLTGKPSVSSTSAHTHHNSSPGFNNLSSKNWFADNEIDLAITNFVGGTVVFEGGIVGRITSIGNDNGTSAFVHYQVTSYRLFELIPEVSSQHL</sequence>
<dbReference type="PATRIC" id="fig|1365251.3.peg.4842"/>
<accession>A0A167ADA9</accession>
<reference evidence="2 3" key="1">
    <citation type="submission" date="2013-07" db="EMBL/GenBank/DDBJ databases">
        <title>Comparative Genomic and Metabolomic Analysis of Twelve Strains of Pseudoalteromonas luteoviolacea.</title>
        <authorList>
            <person name="Vynne N.G."/>
            <person name="Mansson M."/>
            <person name="Gram L."/>
        </authorList>
    </citation>
    <scope>NUCLEOTIDE SEQUENCE [LARGE SCALE GENOMIC DNA]</scope>
    <source>
        <strain evidence="2 3">H33</strain>
    </source>
</reference>
<name>A0A167ADA9_9GAMM</name>
<dbReference type="RefSeq" id="WP_063363979.1">
    <property type="nucleotide sequence ID" value="NZ_AUXZ01000130.1"/>
</dbReference>
<dbReference type="AlphaFoldDB" id="A0A167ADA9"/>
<protein>
    <recommendedName>
        <fullName evidence="4">Cadherin-like domain-containing protein</fullName>
    </recommendedName>
</protein>
<proteinExistence type="predicted"/>
<organism evidence="2 3">
    <name type="scientific">Pseudoalteromonas luteoviolacea H33</name>
    <dbReference type="NCBI Taxonomy" id="1365251"/>
    <lineage>
        <taxon>Bacteria</taxon>
        <taxon>Pseudomonadati</taxon>
        <taxon>Pseudomonadota</taxon>
        <taxon>Gammaproteobacteria</taxon>
        <taxon>Alteromonadales</taxon>
        <taxon>Pseudoalteromonadaceae</taxon>
        <taxon>Pseudoalteromonas</taxon>
    </lineage>
</organism>
<gene>
    <name evidence="2" type="ORF">N476_04385</name>
</gene>
<evidence type="ECO:0000256" key="1">
    <source>
        <dbReference type="SAM" id="MobiDB-lite"/>
    </source>
</evidence>